<dbReference type="EMBL" id="CP017305">
    <property type="protein sequence ID" value="AOS83361.1"/>
    <property type="molecule type" value="Genomic_DNA"/>
</dbReference>
<reference evidence="8" key="1">
    <citation type="submission" date="2016-09" db="EMBL/GenBank/DDBJ databases">
        <title>Genome sequence of Chlorobaculum limnaeum.</title>
        <authorList>
            <person name="Liu Z."/>
            <person name="Tank M."/>
            <person name="Bryant D.A."/>
        </authorList>
    </citation>
    <scope>NUCLEOTIDE SEQUENCE [LARGE SCALE GENOMIC DNA]</scope>
    <source>
        <strain evidence="8">DSM 1677</strain>
    </source>
</reference>
<evidence type="ECO:0000256" key="2">
    <source>
        <dbReference type="ARBA" id="ARBA00007441"/>
    </source>
</evidence>
<dbReference type="CDD" id="cd00609">
    <property type="entry name" value="AAT_like"/>
    <property type="match status" value="1"/>
</dbReference>
<feature type="domain" description="Aminotransferase class I/classII large" evidence="7">
    <location>
        <begin position="30"/>
        <end position="382"/>
    </location>
</feature>
<dbReference type="KEGG" id="clz:BIU88_03900"/>
<dbReference type="FunFam" id="3.40.640.10:FF:000033">
    <property type="entry name" value="Aspartate aminotransferase"/>
    <property type="match status" value="1"/>
</dbReference>
<dbReference type="InterPro" id="IPR015424">
    <property type="entry name" value="PyrdxlP-dep_Trfase"/>
</dbReference>
<accession>A0A1D8CZ09</accession>
<dbReference type="PANTHER" id="PTHR43807:SF20">
    <property type="entry name" value="FI04487P"/>
    <property type="match status" value="1"/>
</dbReference>
<dbReference type="InterPro" id="IPR015422">
    <property type="entry name" value="PyrdxlP-dep_Trfase_small"/>
</dbReference>
<gene>
    <name evidence="8" type="ORF">BIU88_03900</name>
</gene>
<dbReference type="SUPFAM" id="SSF53383">
    <property type="entry name" value="PLP-dependent transferases"/>
    <property type="match status" value="1"/>
</dbReference>
<dbReference type="InterPro" id="IPR004838">
    <property type="entry name" value="NHTrfase_class1_PyrdxlP-BS"/>
</dbReference>
<dbReference type="Gene3D" id="3.90.1150.10">
    <property type="entry name" value="Aspartate Aminotransferase, domain 1"/>
    <property type="match status" value="1"/>
</dbReference>
<protein>
    <recommendedName>
        <fullName evidence="6">Aminotransferase</fullName>
        <ecNumber evidence="6">2.6.1.-</ecNumber>
    </recommendedName>
</protein>
<evidence type="ECO:0000313" key="9">
    <source>
        <dbReference type="Proteomes" id="UP000095185"/>
    </source>
</evidence>
<evidence type="ECO:0000313" key="8">
    <source>
        <dbReference type="EMBL" id="AOS83361.1"/>
    </source>
</evidence>
<keyword evidence="3 6" id="KW-0032">Aminotransferase</keyword>
<evidence type="ECO:0000256" key="3">
    <source>
        <dbReference type="ARBA" id="ARBA00022576"/>
    </source>
</evidence>
<dbReference type="STRING" id="274537.BIU88_03900"/>
<evidence type="ECO:0000256" key="1">
    <source>
        <dbReference type="ARBA" id="ARBA00001933"/>
    </source>
</evidence>
<evidence type="ECO:0000259" key="7">
    <source>
        <dbReference type="Pfam" id="PF00155"/>
    </source>
</evidence>
<evidence type="ECO:0000256" key="6">
    <source>
        <dbReference type="RuleBase" id="RU000481"/>
    </source>
</evidence>
<comment type="similarity">
    <text evidence="2 6">Belongs to the class-I pyridoxal-phosphate-dependent aminotransferase family.</text>
</comment>
<dbReference type="AlphaFoldDB" id="A0A1D8CZ09"/>
<dbReference type="InterPro" id="IPR004839">
    <property type="entry name" value="Aminotransferase_I/II_large"/>
</dbReference>
<organism evidence="8 9">
    <name type="scientific">Chlorobaculum limnaeum</name>
    <dbReference type="NCBI Taxonomy" id="274537"/>
    <lineage>
        <taxon>Bacteria</taxon>
        <taxon>Pseudomonadati</taxon>
        <taxon>Chlorobiota</taxon>
        <taxon>Chlorobiia</taxon>
        <taxon>Chlorobiales</taxon>
        <taxon>Chlorobiaceae</taxon>
        <taxon>Chlorobaculum</taxon>
    </lineage>
</organism>
<dbReference type="GO" id="GO:0005737">
    <property type="term" value="C:cytoplasm"/>
    <property type="evidence" value="ECO:0007669"/>
    <property type="project" value="TreeGrafter"/>
</dbReference>
<proteinExistence type="inferred from homology"/>
<comment type="cofactor">
    <cofactor evidence="1 6">
        <name>pyridoxal 5'-phosphate</name>
        <dbReference type="ChEBI" id="CHEBI:597326"/>
    </cofactor>
</comment>
<dbReference type="InterPro" id="IPR015421">
    <property type="entry name" value="PyrdxlP-dep_Trfase_major"/>
</dbReference>
<dbReference type="Proteomes" id="UP000095185">
    <property type="component" value="Chromosome"/>
</dbReference>
<keyword evidence="4 6" id="KW-0808">Transferase</keyword>
<dbReference type="InterPro" id="IPR051326">
    <property type="entry name" value="Kynurenine-oxoglutarate_AT"/>
</dbReference>
<dbReference type="GO" id="GO:0016212">
    <property type="term" value="F:kynurenine-oxoglutarate transaminase activity"/>
    <property type="evidence" value="ECO:0007669"/>
    <property type="project" value="TreeGrafter"/>
</dbReference>
<dbReference type="PROSITE" id="PS00105">
    <property type="entry name" value="AA_TRANSFER_CLASS_1"/>
    <property type="match status" value="1"/>
</dbReference>
<dbReference type="EC" id="2.6.1.-" evidence="6"/>
<dbReference type="Gene3D" id="3.40.640.10">
    <property type="entry name" value="Type I PLP-dependent aspartate aminotransferase-like (Major domain)"/>
    <property type="match status" value="1"/>
</dbReference>
<keyword evidence="5" id="KW-0663">Pyridoxal phosphate</keyword>
<keyword evidence="9" id="KW-1185">Reference proteome</keyword>
<dbReference type="Pfam" id="PF00155">
    <property type="entry name" value="Aminotran_1_2"/>
    <property type="match status" value="1"/>
</dbReference>
<dbReference type="GO" id="GO:0030170">
    <property type="term" value="F:pyridoxal phosphate binding"/>
    <property type="evidence" value="ECO:0007669"/>
    <property type="project" value="InterPro"/>
</dbReference>
<sequence>MPMNLSQRCGLVMQSDIRAMSIECARMGGINLSQGICDTPVPPVVLQGAADAVMQGVNIYTHHTGIRELREAIAGKQRRFSGVAFDAEREIVVSAGATGAMYCAFQALLNRGDEVIVFEPFYGYHVSTLRAVEAAPVFVPLDPSDGWSFMIDDLEAAITPKTKAILVNTPANPSGKVFSHDELTLLAEFAIRHDLFVFTDEMYEHFVFDGLSHLSMAALPGMRERTITISGLSKTFSITGWRIGYAMCDERWAAAIGYFNDLFYVCAASPLQAGVTAGLRSLGDDYYRALSTEYAARRDRFCAALSEAGLAPHVPQGAYYVLASTERLPGATARERAMHILRETGVASVPGSAFYHDGGGERLVRFCFAKDAHVLEEACERLQKLRFS</sequence>
<evidence type="ECO:0000256" key="5">
    <source>
        <dbReference type="ARBA" id="ARBA00022898"/>
    </source>
</evidence>
<name>A0A1D8CZ09_CHLLM</name>
<evidence type="ECO:0000256" key="4">
    <source>
        <dbReference type="ARBA" id="ARBA00022679"/>
    </source>
</evidence>
<dbReference type="PANTHER" id="PTHR43807">
    <property type="entry name" value="FI04487P"/>
    <property type="match status" value="1"/>
</dbReference>
<dbReference type="OrthoDB" id="9802328at2"/>